<dbReference type="InterPro" id="IPR000182">
    <property type="entry name" value="GNAT_dom"/>
</dbReference>
<dbReference type="GeneID" id="96291919"/>
<protein>
    <submittedName>
        <fullName evidence="4">N-acetyltransferase</fullName>
    </submittedName>
</protein>
<dbReference type="PROSITE" id="PS51186">
    <property type="entry name" value="GNAT"/>
    <property type="match status" value="1"/>
</dbReference>
<proteinExistence type="predicted"/>
<dbReference type="RefSeq" id="WP_161254540.1">
    <property type="nucleotide sequence ID" value="NZ_BMUU01000006.1"/>
</dbReference>
<name>A0ABQ3AA78_9ACTN</name>
<evidence type="ECO:0000256" key="1">
    <source>
        <dbReference type="ARBA" id="ARBA00022679"/>
    </source>
</evidence>
<keyword evidence="5" id="KW-1185">Reference proteome</keyword>
<evidence type="ECO:0000313" key="5">
    <source>
        <dbReference type="Proteomes" id="UP000600946"/>
    </source>
</evidence>
<gene>
    <name evidence="4" type="ORF">GCM10010326_39790</name>
</gene>
<dbReference type="CDD" id="cd04301">
    <property type="entry name" value="NAT_SF"/>
    <property type="match status" value="1"/>
</dbReference>
<dbReference type="PANTHER" id="PTHR43877:SF2">
    <property type="entry name" value="AMINOALKYLPHOSPHONATE N-ACETYLTRANSFERASE-RELATED"/>
    <property type="match status" value="1"/>
</dbReference>
<organism evidence="4 5">
    <name type="scientific">Streptomyces xanthochromogenes</name>
    <dbReference type="NCBI Taxonomy" id="67384"/>
    <lineage>
        <taxon>Bacteria</taxon>
        <taxon>Bacillati</taxon>
        <taxon>Actinomycetota</taxon>
        <taxon>Actinomycetes</taxon>
        <taxon>Kitasatosporales</taxon>
        <taxon>Streptomycetaceae</taxon>
        <taxon>Streptomyces</taxon>
    </lineage>
</organism>
<evidence type="ECO:0000259" key="3">
    <source>
        <dbReference type="PROSITE" id="PS51186"/>
    </source>
</evidence>
<evidence type="ECO:0000313" key="4">
    <source>
        <dbReference type="EMBL" id="GGY41698.1"/>
    </source>
</evidence>
<dbReference type="Gene3D" id="3.40.630.30">
    <property type="match status" value="1"/>
</dbReference>
<sequence length="193" mass="21245">MVHVRKMNGTDVEAVSAIRVRGWQSAYAGILPRSYLEAMTVEDDAARRREWFSLPHRRSVDLVAVDGGEPVGWINYGPSRSAVPDVRTGEINALYVRPGLTGRGIGRGLLDEAHALMESQEFRAVLLWVLADNQGARRFYERAGYRADGHTQADVYDGVAVSELRYRRACWSGPRTGVADSTVGHTDASGSAR</sequence>
<accession>A0ABQ3AA78</accession>
<reference evidence="5" key="1">
    <citation type="journal article" date="2019" name="Int. J. Syst. Evol. Microbiol.">
        <title>The Global Catalogue of Microorganisms (GCM) 10K type strain sequencing project: providing services to taxonomists for standard genome sequencing and annotation.</title>
        <authorList>
            <consortium name="The Broad Institute Genomics Platform"/>
            <consortium name="The Broad Institute Genome Sequencing Center for Infectious Disease"/>
            <person name="Wu L."/>
            <person name="Ma J."/>
        </authorList>
    </citation>
    <scope>NUCLEOTIDE SEQUENCE [LARGE SCALE GENOMIC DNA]</scope>
    <source>
        <strain evidence="5">JCM 4594</strain>
    </source>
</reference>
<evidence type="ECO:0000256" key="2">
    <source>
        <dbReference type="ARBA" id="ARBA00023315"/>
    </source>
</evidence>
<dbReference type="EMBL" id="BMUU01000006">
    <property type="protein sequence ID" value="GGY41698.1"/>
    <property type="molecule type" value="Genomic_DNA"/>
</dbReference>
<dbReference type="Pfam" id="PF00583">
    <property type="entry name" value="Acetyltransf_1"/>
    <property type="match status" value="1"/>
</dbReference>
<keyword evidence="2" id="KW-0012">Acyltransferase</keyword>
<dbReference type="InterPro" id="IPR016181">
    <property type="entry name" value="Acyl_CoA_acyltransferase"/>
</dbReference>
<feature type="domain" description="N-acetyltransferase" evidence="3">
    <location>
        <begin position="2"/>
        <end position="168"/>
    </location>
</feature>
<dbReference type="SUPFAM" id="SSF55729">
    <property type="entry name" value="Acyl-CoA N-acyltransferases (Nat)"/>
    <property type="match status" value="1"/>
</dbReference>
<comment type="caution">
    <text evidence="4">The sequence shown here is derived from an EMBL/GenBank/DDBJ whole genome shotgun (WGS) entry which is preliminary data.</text>
</comment>
<dbReference type="InterPro" id="IPR050832">
    <property type="entry name" value="Bact_Acetyltransf"/>
</dbReference>
<dbReference type="PANTHER" id="PTHR43877">
    <property type="entry name" value="AMINOALKYLPHOSPHONATE N-ACETYLTRANSFERASE-RELATED-RELATED"/>
    <property type="match status" value="1"/>
</dbReference>
<dbReference type="Proteomes" id="UP000600946">
    <property type="component" value="Unassembled WGS sequence"/>
</dbReference>
<keyword evidence="1" id="KW-0808">Transferase</keyword>